<dbReference type="PANTHER" id="PTHR34351:SF1">
    <property type="entry name" value="SLR1927 PROTEIN"/>
    <property type="match status" value="1"/>
</dbReference>
<keyword evidence="1" id="KW-0812">Transmembrane</keyword>
<keyword evidence="1" id="KW-0472">Membrane</keyword>
<dbReference type="EMBL" id="JAKVPY010000018">
    <property type="protein sequence ID" value="MCH4564383.1"/>
    <property type="molecule type" value="Genomic_DNA"/>
</dbReference>
<reference evidence="2 3" key="1">
    <citation type="submission" date="2022-02" db="EMBL/GenBank/DDBJ databases">
        <title>Halomonas fukangensis sp. nov., a halophilic bacterium isolated from a bulk soil of Kalidium foliatum at Fukang.</title>
        <authorList>
            <person name="Huang Y."/>
        </authorList>
    </citation>
    <scope>NUCLEOTIDE SEQUENCE [LARGE SCALE GENOMIC DNA]</scope>
    <source>
        <strain evidence="2 3">EGI 63088</strain>
    </source>
</reference>
<keyword evidence="1" id="KW-1133">Transmembrane helix</keyword>
<evidence type="ECO:0000313" key="3">
    <source>
        <dbReference type="Proteomes" id="UP001202117"/>
    </source>
</evidence>
<evidence type="ECO:0000313" key="2">
    <source>
        <dbReference type="EMBL" id="MCH4564383.1"/>
    </source>
</evidence>
<organism evidence="2 3">
    <name type="scientific">Halomonas flagellata</name>
    <dbReference type="NCBI Taxonomy" id="2920385"/>
    <lineage>
        <taxon>Bacteria</taxon>
        <taxon>Pseudomonadati</taxon>
        <taxon>Pseudomonadota</taxon>
        <taxon>Gammaproteobacteria</taxon>
        <taxon>Oceanospirillales</taxon>
        <taxon>Halomonadaceae</taxon>
        <taxon>Halomonas</taxon>
    </lineage>
</organism>
<evidence type="ECO:0000256" key="1">
    <source>
        <dbReference type="SAM" id="Phobius"/>
    </source>
</evidence>
<keyword evidence="3" id="KW-1185">Reference proteome</keyword>
<dbReference type="Proteomes" id="UP001202117">
    <property type="component" value="Unassembled WGS sequence"/>
</dbReference>
<accession>A0ABS9RX06</accession>
<sequence>MPDRVASDWRERLRRRWLGRLTASLGAPLPQSRLFLLPTRFGLGWAGLVVLLVLFGINYQNNLAHALAFWLFALGVVVLLRTWRNLLGVRVALRLPQEVFAGNEARLGVSLEGKRSRTALVLHAGGASAQADLPEGRGETTLALPAPRRGVQSLPPLRIESRWPLGLVRVVAWLEPRDRLLVYPRPLDADEPLHRRAGAGLDASDFAGLRRAEPGDSPARLAWKQWSRTGVLAAKVFSVPPRQQLWLDYDACQGEAERRLSVLCARVLAHHQAGDRFGLRLPGLTLAQGEGARQRRLALEALAHFDPATASPEEGA</sequence>
<gene>
    <name evidence="2" type="ORF">MKP05_14830</name>
</gene>
<dbReference type="PANTHER" id="PTHR34351">
    <property type="entry name" value="SLR1927 PROTEIN-RELATED"/>
    <property type="match status" value="1"/>
</dbReference>
<name>A0ABS9RX06_9GAMM</name>
<comment type="caution">
    <text evidence="2">The sequence shown here is derived from an EMBL/GenBank/DDBJ whole genome shotgun (WGS) entry which is preliminary data.</text>
</comment>
<protein>
    <submittedName>
        <fullName evidence="2">DUF58 domain-containing protein</fullName>
    </submittedName>
</protein>
<proteinExistence type="predicted"/>
<dbReference type="RefSeq" id="WP_240569052.1">
    <property type="nucleotide sequence ID" value="NZ_JAKVPY010000018.1"/>
</dbReference>
<feature type="transmembrane region" description="Helical" evidence="1">
    <location>
        <begin position="34"/>
        <end position="57"/>
    </location>
</feature>
<feature type="transmembrane region" description="Helical" evidence="1">
    <location>
        <begin position="63"/>
        <end position="80"/>
    </location>
</feature>